<feature type="domain" description="Integrase catalytic" evidence="1">
    <location>
        <begin position="1"/>
        <end position="189"/>
    </location>
</feature>
<dbReference type="SUPFAM" id="SSF53098">
    <property type="entry name" value="Ribonuclease H-like"/>
    <property type="match status" value="1"/>
</dbReference>
<dbReference type="PROSITE" id="PS50994">
    <property type="entry name" value="INTEGRASE"/>
    <property type="match status" value="1"/>
</dbReference>
<proteinExistence type="predicted"/>
<name>A0RX71_CENSY</name>
<protein>
    <submittedName>
        <fullName evidence="2">Transposase</fullName>
    </submittedName>
</protein>
<reference evidence="2 3" key="1">
    <citation type="journal article" date="2006" name="Proc. Natl. Acad. Sci. U.S.A.">
        <title>Genomic analysis of the uncultivated marine crenarchaeote Cenarchaeum symbiosum.</title>
        <authorList>
            <person name="Hallam S.J."/>
            <person name="Konstantinidis K.T."/>
            <person name="Putnam N."/>
            <person name="Schleper C."/>
            <person name="Watanabe Y."/>
            <person name="Sugahara J."/>
            <person name="Preston C."/>
            <person name="de la Torre J."/>
            <person name="Richardson P.M."/>
            <person name="DeLong E.F."/>
        </authorList>
    </citation>
    <scope>NUCLEOTIDE SEQUENCE [LARGE SCALE GENOMIC DNA]</scope>
    <source>
        <strain evidence="3">A</strain>
    </source>
</reference>
<evidence type="ECO:0000313" key="3">
    <source>
        <dbReference type="Proteomes" id="UP000000758"/>
    </source>
</evidence>
<dbReference type="STRING" id="414004.CENSYa_1315"/>
<sequence>MGEQPVPPEKSRKREWVRHECKYSNAMWHADWHIIKDPDIEGLNLMAFMDDASRCIAGWGIFDEAAPEKSVHVLRHAIELFGKPASMLPGKGPCFTAGKGRESLFEDELGRSGISLAGPRPGRPQIGAKLGRFFRTFEMELPYFEDVEAFMEHYNERRIHTSLDVAHYEVPLEAFRRKRTPEGYREAHPRWMEEYSKD</sequence>
<dbReference type="GO" id="GO:0015074">
    <property type="term" value="P:DNA integration"/>
    <property type="evidence" value="ECO:0007669"/>
    <property type="project" value="InterPro"/>
</dbReference>
<dbReference type="GO" id="GO:0003676">
    <property type="term" value="F:nucleic acid binding"/>
    <property type="evidence" value="ECO:0007669"/>
    <property type="project" value="InterPro"/>
</dbReference>
<dbReference type="EnsemblBacteria" id="ABK77938">
    <property type="protein sequence ID" value="ABK77938"/>
    <property type="gene ID" value="CENSYa_1315"/>
</dbReference>
<dbReference type="InterPro" id="IPR012337">
    <property type="entry name" value="RNaseH-like_sf"/>
</dbReference>
<dbReference type="EMBL" id="DP000238">
    <property type="protein sequence ID" value="ABK77938.1"/>
    <property type="molecule type" value="Genomic_DNA"/>
</dbReference>
<keyword evidence="3" id="KW-1185">Reference proteome</keyword>
<dbReference type="HOGENOM" id="CLU_1375474_0_0_2"/>
<dbReference type="InterPro" id="IPR001584">
    <property type="entry name" value="Integrase_cat-core"/>
</dbReference>
<dbReference type="KEGG" id="csy:CENSYa_1315"/>
<evidence type="ECO:0000313" key="2">
    <source>
        <dbReference type="EMBL" id="ABK77938.1"/>
    </source>
</evidence>
<evidence type="ECO:0000259" key="1">
    <source>
        <dbReference type="PROSITE" id="PS50994"/>
    </source>
</evidence>
<gene>
    <name evidence="2" type="ordered locus">CENSYa_1315</name>
</gene>
<dbReference type="AlphaFoldDB" id="A0RX71"/>
<organism evidence="2 3">
    <name type="scientific">Cenarchaeum symbiosum (strain A)</name>
    <dbReference type="NCBI Taxonomy" id="414004"/>
    <lineage>
        <taxon>Archaea</taxon>
        <taxon>Nitrososphaerota</taxon>
        <taxon>Candidatus Cenarchaeales</taxon>
        <taxon>Candidatus Cenarchaeaceae</taxon>
        <taxon>Candidatus Cenarchaeum</taxon>
    </lineage>
</organism>
<dbReference type="Proteomes" id="UP000000758">
    <property type="component" value="Chromosome"/>
</dbReference>
<accession>A0RX71</accession>
<dbReference type="InterPro" id="IPR036397">
    <property type="entry name" value="RNaseH_sf"/>
</dbReference>
<dbReference type="Gene3D" id="3.30.420.10">
    <property type="entry name" value="Ribonuclease H-like superfamily/Ribonuclease H"/>
    <property type="match status" value="1"/>
</dbReference>